<dbReference type="InterPro" id="IPR003673">
    <property type="entry name" value="CoA-Trfase_fam_III"/>
</dbReference>
<dbReference type="Gene3D" id="3.40.50.10540">
    <property type="entry name" value="Crotonobetainyl-coa:carnitine coa-transferase, domain 1"/>
    <property type="match status" value="1"/>
</dbReference>
<dbReference type="Pfam" id="PF02515">
    <property type="entry name" value="CoA_transf_3"/>
    <property type="match status" value="1"/>
</dbReference>
<accession>A0A848H4G2</accession>
<evidence type="ECO:0000313" key="2">
    <source>
        <dbReference type="EMBL" id="NML43523.1"/>
    </source>
</evidence>
<evidence type="ECO:0000256" key="1">
    <source>
        <dbReference type="ARBA" id="ARBA00022679"/>
    </source>
</evidence>
<dbReference type="InterPro" id="IPR050483">
    <property type="entry name" value="CoA-transferase_III_domain"/>
</dbReference>
<dbReference type="InterPro" id="IPR023606">
    <property type="entry name" value="CoA-Trfase_III_dom_1_sf"/>
</dbReference>
<protein>
    <submittedName>
        <fullName evidence="2">CoA transferase</fullName>
    </submittedName>
</protein>
<dbReference type="InterPro" id="IPR044855">
    <property type="entry name" value="CoA-Trfase_III_dom3_sf"/>
</dbReference>
<dbReference type="AlphaFoldDB" id="A0A848H4G2"/>
<evidence type="ECO:0000313" key="3">
    <source>
        <dbReference type="Proteomes" id="UP000541185"/>
    </source>
</evidence>
<dbReference type="PANTHER" id="PTHR48207:SF4">
    <property type="entry name" value="BLL6097 PROTEIN"/>
    <property type="match status" value="1"/>
</dbReference>
<dbReference type="Gene3D" id="3.30.1540.10">
    <property type="entry name" value="formyl-coa transferase, domain 3"/>
    <property type="match status" value="1"/>
</dbReference>
<dbReference type="SUPFAM" id="SSF89796">
    <property type="entry name" value="CoA-transferase family III (CaiB/BaiF)"/>
    <property type="match status" value="1"/>
</dbReference>
<dbReference type="GO" id="GO:0008410">
    <property type="term" value="F:CoA-transferase activity"/>
    <property type="evidence" value="ECO:0007669"/>
    <property type="project" value="TreeGrafter"/>
</dbReference>
<keyword evidence="1 2" id="KW-0808">Transferase</keyword>
<reference evidence="2 3" key="1">
    <citation type="submission" date="2020-04" db="EMBL/GenBank/DDBJ databases">
        <title>Ramlibacter sp. G-1-2-2 isolated from soil.</title>
        <authorList>
            <person name="Dahal R.H."/>
        </authorList>
    </citation>
    <scope>NUCLEOTIDE SEQUENCE [LARGE SCALE GENOMIC DNA]</scope>
    <source>
        <strain evidence="2 3">G-1-2-2</strain>
    </source>
</reference>
<dbReference type="PANTHER" id="PTHR48207">
    <property type="entry name" value="SUCCINATE--HYDROXYMETHYLGLUTARATE COA-TRANSFERASE"/>
    <property type="match status" value="1"/>
</dbReference>
<gene>
    <name evidence="2" type="ORF">HHL11_07170</name>
</gene>
<sequence>MGPYGTRILGDLGADVVKIEPPEGDTFRNYGPLRHEQMNGSVLNLHRNKRSVRLDLKDEGAREALRKLIADADVLVHNLRPQAAARAGLDWDSVSRINPRMVLCAARGFSQAGPYGDKAAYDDLLQAGSGYSAFVEQTTGQAGYAPTAWCDKVGGQAIATAVMGALLHRERGGSGQEVEVPMFEVAIDFMLVEHFGPAAFEPALGPAGFKRQLARDRRPYRTQDGWACILPYSDRNWKDFFAFIGQPELGDDPRYQKLTDRVTHIDSLYRLVAEHAPGHTTQEWVAFCDRVSIPCMPVLRIEDLQHDPHVVATSFMAVAEHPSEGAYHLVQSPLRFGATPYSLQRHAPRVGEHTAEVLREAGVSESEVARLAH</sequence>
<dbReference type="Proteomes" id="UP000541185">
    <property type="component" value="Unassembled WGS sequence"/>
</dbReference>
<keyword evidence="3" id="KW-1185">Reference proteome</keyword>
<comment type="caution">
    <text evidence="2">The sequence shown here is derived from an EMBL/GenBank/DDBJ whole genome shotgun (WGS) entry which is preliminary data.</text>
</comment>
<dbReference type="EMBL" id="JABBFX010000001">
    <property type="protein sequence ID" value="NML43523.1"/>
    <property type="molecule type" value="Genomic_DNA"/>
</dbReference>
<organism evidence="2 3">
    <name type="scientific">Ramlibacter agri</name>
    <dbReference type="NCBI Taxonomy" id="2728837"/>
    <lineage>
        <taxon>Bacteria</taxon>
        <taxon>Pseudomonadati</taxon>
        <taxon>Pseudomonadota</taxon>
        <taxon>Betaproteobacteria</taxon>
        <taxon>Burkholderiales</taxon>
        <taxon>Comamonadaceae</taxon>
        <taxon>Ramlibacter</taxon>
    </lineage>
</organism>
<name>A0A848H4G2_9BURK</name>
<proteinExistence type="predicted"/>